<dbReference type="EMBL" id="SNRW01042890">
    <property type="protein sequence ID" value="KAA6330210.1"/>
    <property type="molecule type" value="Genomic_DNA"/>
</dbReference>
<dbReference type="Proteomes" id="UP000324800">
    <property type="component" value="Unassembled WGS sequence"/>
</dbReference>
<reference evidence="1 2" key="1">
    <citation type="submission" date="2019-03" db="EMBL/GenBank/DDBJ databases">
        <title>Single cell metagenomics reveals metabolic interactions within the superorganism composed of flagellate Streblomastix strix and complex community of Bacteroidetes bacteria on its surface.</title>
        <authorList>
            <person name="Treitli S.C."/>
            <person name="Kolisko M."/>
            <person name="Husnik F."/>
            <person name="Keeling P."/>
            <person name="Hampl V."/>
        </authorList>
    </citation>
    <scope>NUCLEOTIDE SEQUENCE [LARGE SCALE GENOMIC DNA]</scope>
    <source>
        <strain evidence="1">ST1C</strain>
    </source>
</reference>
<organism evidence="1 2">
    <name type="scientific">Streblomastix strix</name>
    <dbReference type="NCBI Taxonomy" id="222440"/>
    <lineage>
        <taxon>Eukaryota</taxon>
        <taxon>Metamonada</taxon>
        <taxon>Preaxostyla</taxon>
        <taxon>Oxymonadida</taxon>
        <taxon>Streblomastigidae</taxon>
        <taxon>Streblomastix</taxon>
    </lineage>
</organism>
<proteinExistence type="predicted"/>
<feature type="non-terminal residue" evidence="1">
    <location>
        <position position="117"/>
    </location>
</feature>
<sequence>MLASGGRNAWYIQPSYITSLGMSKIFGDLSLEGYCDVGYARALFLPALTIAGSDVVSANTTDEFPLAYAVSFLSNIGIKRMVPDNCNPQLKNKKTTETIERAHVKFILRIFAAMRRR</sequence>
<protein>
    <submittedName>
        <fullName evidence="1">Uncharacterized protein</fullName>
    </submittedName>
</protein>
<dbReference type="AlphaFoldDB" id="A0A5J4RAP9"/>
<evidence type="ECO:0000313" key="1">
    <source>
        <dbReference type="EMBL" id="KAA6330210.1"/>
    </source>
</evidence>
<accession>A0A5J4RAP9</accession>
<name>A0A5J4RAP9_9EUKA</name>
<gene>
    <name evidence="1" type="ORF">EZS28_053523</name>
</gene>
<comment type="caution">
    <text evidence="1">The sequence shown here is derived from an EMBL/GenBank/DDBJ whole genome shotgun (WGS) entry which is preliminary data.</text>
</comment>
<evidence type="ECO:0000313" key="2">
    <source>
        <dbReference type="Proteomes" id="UP000324800"/>
    </source>
</evidence>